<keyword evidence="3 5" id="KW-0067">ATP-binding</keyword>
<dbReference type="SMART" id="SM00382">
    <property type="entry name" value="AAA"/>
    <property type="match status" value="1"/>
</dbReference>
<dbReference type="InterPro" id="IPR027417">
    <property type="entry name" value="P-loop_NTPase"/>
</dbReference>
<evidence type="ECO:0000259" key="4">
    <source>
        <dbReference type="PROSITE" id="PS50893"/>
    </source>
</evidence>
<evidence type="ECO:0000256" key="2">
    <source>
        <dbReference type="ARBA" id="ARBA00022741"/>
    </source>
</evidence>
<dbReference type="Pfam" id="PF00005">
    <property type="entry name" value="ABC_tran"/>
    <property type="match status" value="1"/>
</dbReference>
<dbReference type="InterPro" id="IPR051120">
    <property type="entry name" value="ABC_AA/LPS_Transport"/>
</dbReference>
<dbReference type="InterPro" id="IPR032823">
    <property type="entry name" value="BCA_ABC_TP_C"/>
</dbReference>
<evidence type="ECO:0000313" key="5">
    <source>
        <dbReference type="EMBL" id="GGE34501.1"/>
    </source>
</evidence>
<keyword evidence="6" id="KW-1185">Reference proteome</keyword>
<reference evidence="5" key="2">
    <citation type="submission" date="2020-09" db="EMBL/GenBank/DDBJ databases">
        <authorList>
            <person name="Sun Q."/>
            <person name="Sedlacek I."/>
        </authorList>
    </citation>
    <scope>NUCLEOTIDE SEQUENCE</scope>
    <source>
        <strain evidence="5">CCM 7684</strain>
    </source>
</reference>
<dbReference type="GO" id="GO:0005886">
    <property type="term" value="C:plasma membrane"/>
    <property type="evidence" value="ECO:0007669"/>
    <property type="project" value="TreeGrafter"/>
</dbReference>
<reference evidence="5" key="1">
    <citation type="journal article" date="2014" name="Int. J. Syst. Evol. Microbiol.">
        <title>Complete genome sequence of Corynebacterium casei LMG S-19264T (=DSM 44701T), isolated from a smear-ripened cheese.</title>
        <authorList>
            <consortium name="US DOE Joint Genome Institute (JGI-PGF)"/>
            <person name="Walter F."/>
            <person name="Albersmeier A."/>
            <person name="Kalinowski J."/>
            <person name="Ruckert C."/>
        </authorList>
    </citation>
    <scope>NUCLEOTIDE SEQUENCE</scope>
    <source>
        <strain evidence="5">CCM 7684</strain>
    </source>
</reference>
<dbReference type="PROSITE" id="PS50893">
    <property type="entry name" value="ABC_TRANSPORTER_2"/>
    <property type="match status" value="1"/>
</dbReference>
<dbReference type="GO" id="GO:0005524">
    <property type="term" value="F:ATP binding"/>
    <property type="evidence" value="ECO:0007669"/>
    <property type="project" value="UniProtKB-KW"/>
</dbReference>
<name>A0A8J2VRH8_9RHOB</name>
<evidence type="ECO:0000256" key="3">
    <source>
        <dbReference type="ARBA" id="ARBA00022840"/>
    </source>
</evidence>
<organism evidence="5 6">
    <name type="scientific">Agaricicola taiwanensis</name>
    <dbReference type="NCBI Taxonomy" id="591372"/>
    <lineage>
        <taxon>Bacteria</taxon>
        <taxon>Pseudomonadati</taxon>
        <taxon>Pseudomonadota</taxon>
        <taxon>Alphaproteobacteria</taxon>
        <taxon>Rhodobacterales</taxon>
        <taxon>Paracoccaceae</taxon>
        <taxon>Agaricicola</taxon>
    </lineage>
</organism>
<feature type="domain" description="ABC transporter" evidence="4">
    <location>
        <begin position="5"/>
        <end position="253"/>
    </location>
</feature>
<evidence type="ECO:0000256" key="1">
    <source>
        <dbReference type="ARBA" id="ARBA00022448"/>
    </source>
</evidence>
<dbReference type="InterPro" id="IPR003439">
    <property type="entry name" value="ABC_transporter-like_ATP-bd"/>
</dbReference>
<dbReference type="Pfam" id="PF12399">
    <property type="entry name" value="BCA_ABC_TP_C"/>
    <property type="match status" value="1"/>
</dbReference>
<dbReference type="EMBL" id="BMCP01000001">
    <property type="protein sequence ID" value="GGE34501.1"/>
    <property type="molecule type" value="Genomic_DNA"/>
</dbReference>
<keyword evidence="2" id="KW-0547">Nucleotide-binding</keyword>
<dbReference type="Gene3D" id="3.40.50.300">
    <property type="entry name" value="P-loop containing nucleotide triphosphate hydrolases"/>
    <property type="match status" value="1"/>
</dbReference>
<accession>A0A8J2VRH8</accession>
<dbReference type="InterPro" id="IPR003593">
    <property type="entry name" value="AAA+_ATPase"/>
</dbReference>
<sequence length="257" mass="27695">MSASLEVQNVGKYFGGLKALNGVNFTIQPGQIFGLIGPNGAGKTTAFNVISGVLPPSKGDIRLNGESIVGKKPSRIVDKGLVRTFQQTMVFPGRTVLENVIAGAMVKEEISLAASIFDTKAAQDARNRAEEHAWEALNLLGIGHQAHIRAGDLPYGHQRRLGVAVALSTRPSILLMDEPAAGLNPEEKADMARAITSIREARNLTILLVEHHMKMVMGLCDRIAVLNYGEMIAEGSPAEIRSNPKVIEAYLGKDDYE</sequence>
<dbReference type="CDD" id="cd03219">
    <property type="entry name" value="ABC_Mj1267_LivG_branched"/>
    <property type="match status" value="1"/>
</dbReference>
<gene>
    <name evidence="5" type="ORF">GCM10007276_09890</name>
</gene>
<dbReference type="PANTHER" id="PTHR45772">
    <property type="entry name" value="CONSERVED COMPONENT OF ABC TRANSPORTER FOR NATURAL AMINO ACIDS-RELATED"/>
    <property type="match status" value="1"/>
</dbReference>
<dbReference type="AlphaFoldDB" id="A0A8J2VRH8"/>
<dbReference type="FunFam" id="3.40.50.300:FF:000421">
    <property type="entry name" value="Branched-chain amino acid ABC transporter ATP-binding protein"/>
    <property type="match status" value="1"/>
</dbReference>
<evidence type="ECO:0000313" key="6">
    <source>
        <dbReference type="Proteomes" id="UP000602745"/>
    </source>
</evidence>
<proteinExistence type="predicted"/>
<dbReference type="RefSeq" id="WP_229729192.1">
    <property type="nucleotide sequence ID" value="NZ_BMCP01000001.1"/>
</dbReference>
<keyword evidence="1" id="KW-0813">Transport</keyword>
<dbReference type="GO" id="GO:0016887">
    <property type="term" value="F:ATP hydrolysis activity"/>
    <property type="evidence" value="ECO:0007669"/>
    <property type="project" value="InterPro"/>
</dbReference>
<dbReference type="PANTHER" id="PTHR45772:SF9">
    <property type="entry name" value="CONSERVED COMPONENT OF ABC TRANSPORTER FOR NATURAL AMINO ACIDS"/>
    <property type="match status" value="1"/>
</dbReference>
<dbReference type="SUPFAM" id="SSF52540">
    <property type="entry name" value="P-loop containing nucleoside triphosphate hydrolases"/>
    <property type="match status" value="1"/>
</dbReference>
<dbReference type="Proteomes" id="UP000602745">
    <property type="component" value="Unassembled WGS sequence"/>
</dbReference>
<comment type="caution">
    <text evidence="5">The sequence shown here is derived from an EMBL/GenBank/DDBJ whole genome shotgun (WGS) entry which is preliminary data.</text>
</comment>
<protein>
    <submittedName>
        <fullName evidence="5">ABC transporter ATP-binding protein</fullName>
    </submittedName>
</protein>